<reference evidence="10 11" key="1">
    <citation type="submission" date="2011-11" db="EMBL/GenBank/DDBJ databases">
        <title>Improved High-Quality Draft sequence of Beggiatoa alba B18lD.</title>
        <authorList>
            <consortium name="US DOE Joint Genome Institute"/>
            <person name="Lucas S."/>
            <person name="Han J."/>
            <person name="Lapidus A."/>
            <person name="Cheng J.-F."/>
            <person name="Goodwin L."/>
            <person name="Pitluck S."/>
            <person name="Peters L."/>
            <person name="Mikhailova N."/>
            <person name="Held B."/>
            <person name="Detter J.C."/>
            <person name="Han C."/>
            <person name="Tapia R."/>
            <person name="Land M."/>
            <person name="Hauser L."/>
            <person name="Kyrpides N."/>
            <person name="Ivanova N."/>
            <person name="Pagani I."/>
            <person name="Samuel K."/>
            <person name="Teske A."/>
            <person name="Mueller J."/>
            <person name="Woyke T."/>
        </authorList>
    </citation>
    <scope>NUCLEOTIDE SEQUENCE [LARGE SCALE GENOMIC DNA]</scope>
    <source>
        <strain evidence="10 11">B18LD</strain>
    </source>
</reference>
<dbReference type="InterPro" id="IPR052155">
    <property type="entry name" value="Biofilm_reg_signaling"/>
</dbReference>
<dbReference type="Pfam" id="PF00672">
    <property type="entry name" value="HAMP"/>
    <property type="match status" value="1"/>
</dbReference>
<keyword evidence="11" id="KW-1185">Reference proteome</keyword>
<dbReference type="Gene3D" id="6.10.340.10">
    <property type="match status" value="1"/>
</dbReference>
<evidence type="ECO:0000256" key="6">
    <source>
        <dbReference type="SAM" id="Phobius"/>
    </source>
</evidence>
<feature type="transmembrane region" description="Helical" evidence="6">
    <location>
        <begin position="12"/>
        <end position="35"/>
    </location>
</feature>
<dbReference type="GO" id="GO:0071732">
    <property type="term" value="P:cellular response to nitric oxide"/>
    <property type="evidence" value="ECO:0007669"/>
    <property type="project" value="UniProtKB-ARBA"/>
</dbReference>
<dbReference type="InterPro" id="IPR033417">
    <property type="entry name" value="CHASE8"/>
</dbReference>
<dbReference type="InterPro" id="IPR029787">
    <property type="entry name" value="Nucleotide_cyclase"/>
</dbReference>
<proteinExistence type="predicted"/>
<dbReference type="Pfam" id="PF00563">
    <property type="entry name" value="EAL"/>
    <property type="match status" value="1"/>
</dbReference>
<dbReference type="SMART" id="SM00304">
    <property type="entry name" value="HAMP"/>
    <property type="match status" value="1"/>
</dbReference>
<feature type="transmembrane region" description="Helical" evidence="6">
    <location>
        <begin position="162"/>
        <end position="181"/>
    </location>
</feature>
<evidence type="ECO:0000256" key="2">
    <source>
        <dbReference type="ARBA" id="ARBA00012282"/>
    </source>
</evidence>
<dbReference type="Gene3D" id="3.20.20.450">
    <property type="entry name" value="EAL domain"/>
    <property type="match status" value="1"/>
</dbReference>
<dbReference type="CDD" id="cd01949">
    <property type="entry name" value="GGDEF"/>
    <property type="match status" value="1"/>
</dbReference>
<evidence type="ECO:0000259" key="9">
    <source>
        <dbReference type="PROSITE" id="PS50887"/>
    </source>
</evidence>
<dbReference type="HOGENOM" id="CLU_000445_70_46_6"/>
<feature type="domain" description="HAMP" evidence="8">
    <location>
        <begin position="187"/>
        <end position="241"/>
    </location>
</feature>
<protein>
    <recommendedName>
        <fullName evidence="2">cyclic-guanylate-specific phosphodiesterase</fullName>
        <ecNumber evidence="2">3.1.4.52</ecNumber>
    </recommendedName>
</protein>
<dbReference type="CDD" id="cd01948">
    <property type="entry name" value="EAL"/>
    <property type="match status" value="1"/>
</dbReference>
<evidence type="ECO:0000313" key="10">
    <source>
        <dbReference type="EMBL" id="EIJ41677.1"/>
    </source>
</evidence>
<feature type="coiled-coil region" evidence="5">
    <location>
        <begin position="247"/>
        <end position="307"/>
    </location>
</feature>
<dbReference type="Pfam" id="PF00990">
    <property type="entry name" value="GGDEF"/>
    <property type="match status" value="1"/>
</dbReference>
<keyword evidence="5" id="KW-0175">Coiled coil</keyword>
<keyword evidence="6" id="KW-0472">Membrane</keyword>
<dbReference type="InterPro" id="IPR001633">
    <property type="entry name" value="EAL_dom"/>
</dbReference>
<dbReference type="CDD" id="cd06225">
    <property type="entry name" value="HAMP"/>
    <property type="match status" value="1"/>
</dbReference>
<dbReference type="SUPFAM" id="SSF158472">
    <property type="entry name" value="HAMP domain-like"/>
    <property type="match status" value="1"/>
</dbReference>
<feature type="domain" description="EAL" evidence="7">
    <location>
        <begin position="445"/>
        <end position="699"/>
    </location>
</feature>
<dbReference type="SUPFAM" id="SSF55073">
    <property type="entry name" value="Nucleotide cyclase"/>
    <property type="match status" value="1"/>
</dbReference>
<evidence type="ECO:0000256" key="1">
    <source>
        <dbReference type="ARBA" id="ARBA00001946"/>
    </source>
</evidence>
<dbReference type="Proteomes" id="UP000005744">
    <property type="component" value="Unassembled WGS sequence"/>
</dbReference>
<dbReference type="SMART" id="SM00052">
    <property type="entry name" value="EAL"/>
    <property type="match status" value="1"/>
</dbReference>
<organism evidence="10 11">
    <name type="scientific">Beggiatoa alba B18LD</name>
    <dbReference type="NCBI Taxonomy" id="395493"/>
    <lineage>
        <taxon>Bacteria</taxon>
        <taxon>Pseudomonadati</taxon>
        <taxon>Pseudomonadota</taxon>
        <taxon>Gammaproteobacteria</taxon>
        <taxon>Thiotrichales</taxon>
        <taxon>Thiotrichaceae</taxon>
        <taxon>Beggiatoa</taxon>
    </lineage>
</organism>
<dbReference type="EMBL" id="JH600070">
    <property type="protein sequence ID" value="EIJ41677.1"/>
    <property type="molecule type" value="Genomic_DNA"/>
</dbReference>
<comment type="cofactor">
    <cofactor evidence="1">
        <name>Mg(2+)</name>
        <dbReference type="ChEBI" id="CHEBI:18420"/>
    </cofactor>
</comment>
<keyword evidence="6" id="KW-0812">Transmembrane</keyword>
<evidence type="ECO:0000259" key="8">
    <source>
        <dbReference type="PROSITE" id="PS50885"/>
    </source>
</evidence>
<accession>I3CDI4</accession>
<evidence type="ECO:0000313" key="11">
    <source>
        <dbReference type="Proteomes" id="UP000005744"/>
    </source>
</evidence>
<dbReference type="PROSITE" id="PS50887">
    <property type="entry name" value="GGDEF"/>
    <property type="match status" value="1"/>
</dbReference>
<evidence type="ECO:0000256" key="5">
    <source>
        <dbReference type="SAM" id="Coils"/>
    </source>
</evidence>
<dbReference type="PROSITE" id="PS50883">
    <property type="entry name" value="EAL"/>
    <property type="match status" value="1"/>
</dbReference>
<dbReference type="InterPro" id="IPR043128">
    <property type="entry name" value="Rev_trsase/Diguanyl_cyclase"/>
</dbReference>
<dbReference type="NCBIfam" id="TIGR00254">
    <property type="entry name" value="GGDEF"/>
    <property type="match status" value="1"/>
</dbReference>
<dbReference type="PROSITE" id="PS50885">
    <property type="entry name" value="HAMP"/>
    <property type="match status" value="1"/>
</dbReference>
<dbReference type="InterPro" id="IPR035919">
    <property type="entry name" value="EAL_sf"/>
</dbReference>
<dbReference type="GO" id="GO:0007165">
    <property type="term" value="P:signal transduction"/>
    <property type="evidence" value="ECO:0007669"/>
    <property type="project" value="InterPro"/>
</dbReference>
<dbReference type="FunFam" id="3.30.70.270:FF:000001">
    <property type="entry name" value="Diguanylate cyclase domain protein"/>
    <property type="match status" value="1"/>
</dbReference>
<dbReference type="SMART" id="SM00267">
    <property type="entry name" value="GGDEF"/>
    <property type="match status" value="1"/>
</dbReference>
<dbReference type="STRING" id="395493.BegalDRAFT_0766"/>
<sequence length="708" mass="80702">MFNKFSELSIRYKLTLIMLLSSSIVLLFSSTAFMVNDLISIQRTMENELEVQTNMTAVSISFRVHFDDAEQTNNLLNALSENKNIVLAHVYKNEETGHVLFASYQRADLLSVKPIAPYTEHQLVSSTRFLQFSVPIYSPNQTYLGDLVLLTDRQAFYDRIKIYTSIALIIIVVSAFVAFLLSSRLQHIITAPILRLAHMTQRVSIEKNYALRIDPFPSKDEITTLFSGFNDMLGAIQERDKKLAQHNEHLERTVTNRTAELKKLNLKLTYQAYHDALTNLPNRALFIKRAEQAINHAEQNNEILAMLFIDLDRFKFINDTLGHAAGDRLLQEVSKRLLACTRLPEDTVARLGGDEFTLLLRDIKEPSNAAIVAEYIIKSLTSPLCFHEQELYITPSIGISIFPKDGRDVGTLMKNADAGMYMAKRQGRNNYRFYVHSANAASAARLNMENKLRQALEFEEFEVWYQPRFDIRKGVIVGAEALVRWRSPEFSLVPPAQFIPLAEDTGLIIPIGEWVLRTACQENQRWQRPNHAPLHVSVNLSARQFIQEDLLITIERIINELNMDPRRLELELTESLIMPNAEDTLETLKSLKRLGMQLSVDDFGTGYSSLSYLKRFPIDTLKIDQSFIRDLNHDSDDSALVTAIIAMAQKLRLSVVAEGVETREQLALLSSYECDYAQGYLCGKPMPAAEFRQFLEKPLDLKVLLAEK</sequence>
<dbReference type="GO" id="GO:0016020">
    <property type="term" value="C:membrane"/>
    <property type="evidence" value="ECO:0007669"/>
    <property type="project" value="InterPro"/>
</dbReference>
<dbReference type="GO" id="GO:0071111">
    <property type="term" value="F:cyclic-guanylate-specific phosphodiesterase activity"/>
    <property type="evidence" value="ECO:0007669"/>
    <property type="project" value="UniProtKB-EC"/>
</dbReference>
<evidence type="ECO:0000259" key="7">
    <source>
        <dbReference type="PROSITE" id="PS50883"/>
    </source>
</evidence>
<dbReference type="PANTHER" id="PTHR44757">
    <property type="entry name" value="DIGUANYLATE CYCLASE DGCP"/>
    <property type="match status" value="1"/>
</dbReference>
<evidence type="ECO:0000256" key="3">
    <source>
        <dbReference type="ARBA" id="ARBA00022636"/>
    </source>
</evidence>
<dbReference type="RefSeq" id="WP_002683816.1">
    <property type="nucleotide sequence ID" value="NZ_JH600070.1"/>
</dbReference>
<dbReference type="AlphaFoldDB" id="I3CDI4"/>
<gene>
    <name evidence="10" type="ORF">BegalDRAFT_0766</name>
</gene>
<dbReference type="InterPro" id="IPR003660">
    <property type="entry name" value="HAMP_dom"/>
</dbReference>
<dbReference type="SUPFAM" id="SSF141868">
    <property type="entry name" value="EAL domain-like"/>
    <property type="match status" value="1"/>
</dbReference>
<evidence type="ECO:0000256" key="4">
    <source>
        <dbReference type="ARBA" id="ARBA00051114"/>
    </source>
</evidence>
<feature type="domain" description="GGDEF" evidence="9">
    <location>
        <begin position="302"/>
        <end position="436"/>
    </location>
</feature>
<dbReference type="InterPro" id="IPR000160">
    <property type="entry name" value="GGDEF_dom"/>
</dbReference>
<dbReference type="eggNOG" id="COG5001">
    <property type="taxonomic scope" value="Bacteria"/>
</dbReference>
<dbReference type="PANTHER" id="PTHR44757:SF2">
    <property type="entry name" value="BIOFILM ARCHITECTURE MAINTENANCE PROTEIN MBAA"/>
    <property type="match status" value="1"/>
</dbReference>
<keyword evidence="3" id="KW-0973">c-di-GMP</keyword>
<dbReference type="Pfam" id="PF17152">
    <property type="entry name" value="CHASE8"/>
    <property type="match status" value="1"/>
</dbReference>
<name>I3CDI4_9GAMM</name>
<comment type="catalytic activity">
    <reaction evidence="4">
        <text>3',3'-c-di-GMP + H2O = 5'-phosphoguanylyl(3'-&gt;5')guanosine + H(+)</text>
        <dbReference type="Rhea" id="RHEA:24902"/>
        <dbReference type="ChEBI" id="CHEBI:15377"/>
        <dbReference type="ChEBI" id="CHEBI:15378"/>
        <dbReference type="ChEBI" id="CHEBI:58754"/>
        <dbReference type="ChEBI" id="CHEBI:58805"/>
        <dbReference type="EC" id="3.1.4.52"/>
    </reaction>
    <physiologicalReaction direction="left-to-right" evidence="4">
        <dbReference type="Rhea" id="RHEA:24903"/>
    </physiologicalReaction>
</comment>
<dbReference type="Gene3D" id="3.30.70.270">
    <property type="match status" value="1"/>
</dbReference>
<dbReference type="FunFam" id="3.20.20.450:FF:000001">
    <property type="entry name" value="Cyclic di-GMP phosphodiesterase yahA"/>
    <property type="match status" value="1"/>
</dbReference>
<dbReference type="EC" id="3.1.4.52" evidence="2"/>
<keyword evidence="6" id="KW-1133">Transmembrane helix</keyword>